<reference evidence="2" key="1">
    <citation type="journal article" date="2019" name="Int. J. Syst. Evol. Microbiol.">
        <title>The Global Catalogue of Microorganisms (GCM) 10K type strain sequencing project: providing services to taxonomists for standard genome sequencing and annotation.</title>
        <authorList>
            <consortium name="The Broad Institute Genomics Platform"/>
            <consortium name="The Broad Institute Genome Sequencing Center for Infectious Disease"/>
            <person name="Wu L."/>
            <person name="Ma J."/>
        </authorList>
    </citation>
    <scope>NUCLEOTIDE SEQUENCE [LARGE SCALE GENOMIC DNA]</scope>
    <source>
        <strain evidence="2">JCM 6307</strain>
    </source>
</reference>
<comment type="caution">
    <text evidence="1">The sequence shown here is derived from an EMBL/GenBank/DDBJ whole genome shotgun (WGS) entry which is preliminary data.</text>
</comment>
<accession>A0ABP5YSS6</accession>
<dbReference type="Proteomes" id="UP001501358">
    <property type="component" value="Unassembled WGS sequence"/>
</dbReference>
<gene>
    <name evidence="1" type="ORF">GCM10010406_23170</name>
</gene>
<protein>
    <recommendedName>
        <fullName evidence="3">Cupin</fullName>
    </recommendedName>
</protein>
<evidence type="ECO:0000313" key="2">
    <source>
        <dbReference type="Proteomes" id="UP001501358"/>
    </source>
</evidence>
<evidence type="ECO:0008006" key="3">
    <source>
        <dbReference type="Google" id="ProtNLM"/>
    </source>
</evidence>
<evidence type="ECO:0000313" key="1">
    <source>
        <dbReference type="EMBL" id="GAA2486358.1"/>
    </source>
</evidence>
<name>A0ABP5YSS6_9ACTN</name>
<dbReference type="InterPro" id="IPR011051">
    <property type="entry name" value="RmlC_Cupin_sf"/>
</dbReference>
<dbReference type="SUPFAM" id="SSF51182">
    <property type="entry name" value="RmlC-like cupins"/>
    <property type="match status" value="1"/>
</dbReference>
<keyword evidence="2" id="KW-1185">Reference proteome</keyword>
<proteinExistence type="predicted"/>
<organism evidence="1 2">
    <name type="scientific">Streptomyces thermolineatus</name>
    <dbReference type="NCBI Taxonomy" id="44033"/>
    <lineage>
        <taxon>Bacteria</taxon>
        <taxon>Bacillati</taxon>
        <taxon>Actinomycetota</taxon>
        <taxon>Actinomycetes</taxon>
        <taxon>Kitasatosporales</taxon>
        <taxon>Streptomycetaceae</taxon>
        <taxon>Streptomyces</taxon>
    </lineage>
</organism>
<sequence length="106" mass="11262">MNDLDALAAEHLGKAVDSPHGRSAHLIFHDGPMRQTVIALKAGTGLDDHNTPLAASLQVLRGRVRYTGPSGDQEIGAGQLYQVPHEKHGLGALEDSVVLFTTVTET</sequence>
<dbReference type="InterPro" id="IPR014710">
    <property type="entry name" value="RmlC-like_jellyroll"/>
</dbReference>
<dbReference type="EMBL" id="BAAATA010000010">
    <property type="protein sequence ID" value="GAA2486358.1"/>
    <property type="molecule type" value="Genomic_DNA"/>
</dbReference>
<dbReference type="RefSeq" id="WP_344383149.1">
    <property type="nucleotide sequence ID" value="NZ_BAAATA010000010.1"/>
</dbReference>
<dbReference type="Gene3D" id="2.60.120.10">
    <property type="entry name" value="Jelly Rolls"/>
    <property type="match status" value="1"/>
</dbReference>